<feature type="transmembrane region" description="Helical" evidence="2">
    <location>
        <begin position="192"/>
        <end position="214"/>
    </location>
</feature>
<keyword evidence="4" id="KW-1185">Reference proteome</keyword>
<reference evidence="3" key="1">
    <citation type="submission" date="2021-12" db="EMBL/GenBank/DDBJ databases">
        <authorList>
            <person name="King R."/>
        </authorList>
    </citation>
    <scope>NUCLEOTIDE SEQUENCE</scope>
</reference>
<feature type="compositionally biased region" description="Polar residues" evidence="1">
    <location>
        <begin position="138"/>
        <end position="147"/>
    </location>
</feature>
<name>A0A9P0A9Q6_BEMTA</name>
<evidence type="ECO:0000313" key="3">
    <source>
        <dbReference type="EMBL" id="CAH0389657.1"/>
    </source>
</evidence>
<feature type="region of interest" description="Disordered" evidence="1">
    <location>
        <begin position="136"/>
        <end position="158"/>
    </location>
</feature>
<dbReference type="PANTHER" id="PTHR41155">
    <property type="entry name" value="FI19525P1"/>
    <property type="match status" value="1"/>
</dbReference>
<feature type="compositionally biased region" description="Basic and acidic residues" evidence="1">
    <location>
        <begin position="38"/>
        <end position="48"/>
    </location>
</feature>
<evidence type="ECO:0000256" key="1">
    <source>
        <dbReference type="SAM" id="MobiDB-lite"/>
    </source>
</evidence>
<feature type="transmembrane region" description="Helical" evidence="2">
    <location>
        <begin position="220"/>
        <end position="246"/>
    </location>
</feature>
<feature type="region of interest" description="Disordered" evidence="1">
    <location>
        <begin position="1"/>
        <end position="99"/>
    </location>
</feature>
<organism evidence="3 4">
    <name type="scientific">Bemisia tabaci</name>
    <name type="common">Sweetpotato whitefly</name>
    <name type="synonym">Aleurodes tabaci</name>
    <dbReference type="NCBI Taxonomy" id="7038"/>
    <lineage>
        <taxon>Eukaryota</taxon>
        <taxon>Metazoa</taxon>
        <taxon>Ecdysozoa</taxon>
        <taxon>Arthropoda</taxon>
        <taxon>Hexapoda</taxon>
        <taxon>Insecta</taxon>
        <taxon>Pterygota</taxon>
        <taxon>Neoptera</taxon>
        <taxon>Paraneoptera</taxon>
        <taxon>Hemiptera</taxon>
        <taxon>Sternorrhyncha</taxon>
        <taxon>Aleyrodoidea</taxon>
        <taxon>Aleyrodidae</taxon>
        <taxon>Aleyrodinae</taxon>
        <taxon>Bemisia</taxon>
    </lineage>
</organism>
<dbReference type="EMBL" id="OU963866">
    <property type="protein sequence ID" value="CAH0389657.1"/>
    <property type="molecule type" value="Genomic_DNA"/>
</dbReference>
<dbReference type="PANTHER" id="PTHR41155:SF1">
    <property type="entry name" value="FI19525P1"/>
    <property type="match status" value="1"/>
</dbReference>
<keyword evidence="2" id="KW-1133">Transmembrane helix</keyword>
<feature type="compositionally biased region" description="Basic residues" evidence="1">
    <location>
        <begin position="49"/>
        <end position="59"/>
    </location>
</feature>
<proteinExistence type="predicted"/>
<dbReference type="Proteomes" id="UP001152759">
    <property type="component" value="Chromosome 5"/>
</dbReference>
<sequence>HHSLNKGYSTDGEDSQRSEHTVSEYITSNERMNTMGGGKRETRSPERVHGKHSRSRSRSGSREYIPSRASSRGKEYSHQSLGNGINGINGMRGHDDQDSSDIYVTSGAYRAPSEYRYMKHENIAYRTDFEIEIDNSRGSRYSPQSRAPSRYSYVSGPPGSQISVKTKVKRKPGMTIETMSAPNPFCPNTKGICCLMLLLNLALILIALGFVIVVQFFEPLFVWILGIIFLGFGFLTLMGSLIYCVYVFRDARTPKQVAAQDHYWTHHWQKSFGATPNSTTPVPHPSTPSEIRYKTEKYLEDPYMSSHRGSSRH</sequence>
<evidence type="ECO:0000256" key="2">
    <source>
        <dbReference type="SAM" id="Phobius"/>
    </source>
</evidence>
<protein>
    <submittedName>
        <fullName evidence="3">Uncharacterized protein</fullName>
    </submittedName>
</protein>
<keyword evidence="2" id="KW-0472">Membrane</keyword>
<dbReference type="AlphaFoldDB" id="A0A9P0A9Q6"/>
<accession>A0A9P0A9Q6</accession>
<evidence type="ECO:0000313" key="4">
    <source>
        <dbReference type="Proteomes" id="UP001152759"/>
    </source>
</evidence>
<feature type="non-terminal residue" evidence="3">
    <location>
        <position position="1"/>
    </location>
</feature>
<gene>
    <name evidence="3" type="ORF">BEMITA_LOCUS8465</name>
</gene>
<keyword evidence="2" id="KW-0812">Transmembrane</keyword>